<feature type="non-terminal residue" evidence="2">
    <location>
        <position position="1"/>
    </location>
</feature>
<dbReference type="EMBL" id="RDOM01000834">
    <property type="protein sequence ID" value="MBF4275073.1"/>
    <property type="molecule type" value="Genomic_DNA"/>
</dbReference>
<name>A0ABD4KU54_VIBAN</name>
<protein>
    <submittedName>
        <fullName evidence="2">Uncharacterized protein</fullName>
    </submittedName>
</protein>
<keyword evidence="1" id="KW-0472">Membrane</keyword>
<comment type="caution">
    <text evidence="2">The sequence shown here is derived from an EMBL/GenBank/DDBJ whole genome shotgun (WGS) entry which is preliminary data.</text>
</comment>
<sequence>YSEPSKNSSLPKDLLDACDALAAQHAHYQTKRMSIVMVIVTSLITGVLTLLAAVYSEDLTMAISQLLNR</sequence>
<evidence type="ECO:0000256" key="1">
    <source>
        <dbReference type="SAM" id="Phobius"/>
    </source>
</evidence>
<gene>
    <name evidence="2" type="ORF">EAY07_24310</name>
</gene>
<dbReference type="AlphaFoldDB" id="A0ABD4KU54"/>
<organism evidence="2 3">
    <name type="scientific">Vibrio anguillarum</name>
    <name type="common">Listonella anguillarum</name>
    <dbReference type="NCBI Taxonomy" id="55601"/>
    <lineage>
        <taxon>Bacteria</taxon>
        <taxon>Pseudomonadati</taxon>
        <taxon>Pseudomonadota</taxon>
        <taxon>Gammaproteobacteria</taxon>
        <taxon>Vibrionales</taxon>
        <taxon>Vibrionaceae</taxon>
        <taxon>Vibrio</taxon>
    </lineage>
</organism>
<dbReference type="Proteomes" id="UP000722957">
    <property type="component" value="Unassembled WGS sequence"/>
</dbReference>
<dbReference type="RefSeq" id="WP_214655261.1">
    <property type="nucleotide sequence ID" value="NZ_RDOM01000834.1"/>
</dbReference>
<keyword evidence="1" id="KW-1133">Transmembrane helix</keyword>
<reference evidence="2 3" key="1">
    <citation type="journal article" date="2021" name="PeerJ">
        <title>Analysis of 44 Vibrio anguillarum genomes reveals high genetic diversity.</title>
        <authorList>
            <person name="Hansen M.J."/>
            <person name="Dalsgaard I."/>
        </authorList>
    </citation>
    <scope>NUCLEOTIDE SEQUENCE [LARGE SCALE GENOMIC DNA]</scope>
    <source>
        <strain evidence="2 3">17-16730-2A</strain>
    </source>
</reference>
<evidence type="ECO:0000313" key="2">
    <source>
        <dbReference type="EMBL" id="MBF4275073.1"/>
    </source>
</evidence>
<feature type="transmembrane region" description="Helical" evidence="1">
    <location>
        <begin position="35"/>
        <end position="55"/>
    </location>
</feature>
<accession>A0ABD4KU54</accession>
<keyword evidence="1" id="KW-0812">Transmembrane</keyword>
<evidence type="ECO:0000313" key="3">
    <source>
        <dbReference type="Proteomes" id="UP000722957"/>
    </source>
</evidence>
<proteinExistence type="predicted"/>